<dbReference type="EMBL" id="LJJC01000004">
    <property type="protein sequence ID" value="KQL54841.1"/>
    <property type="molecule type" value="Genomic_DNA"/>
</dbReference>
<dbReference type="GO" id="GO:0006564">
    <property type="term" value="P:L-serine biosynthetic process"/>
    <property type="evidence" value="ECO:0007669"/>
    <property type="project" value="TreeGrafter"/>
</dbReference>
<dbReference type="UniPathway" id="UPA00904">
    <property type="reaction ID" value="UER00877"/>
</dbReference>
<dbReference type="PANTHER" id="PTHR43344">
    <property type="entry name" value="PHOSPHOSERINE PHOSPHATASE"/>
    <property type="match status" value="1"/>
</dbReference>
<comment type="similarity">
    <text evidence="5">Belongs to the HAD-like hydrolase superfamily. MtnX family.</text>
</comment>
<dbReference type="AlphaFoldDB" id="A0A0Q3TM93"/>
<accession>A0A0Q3TM93</accession>
<keyword evidence="3 5" id="KW-0378">Hydrolase</keyword>
<dbReference type="HAMAP" id="MF_01680">
    <property type="entry name" value="Salvage_MtnX"/>
    <property type="match status" value="1"/>
</dbReference>
<evidence type="ECO:0000313" key="7">
    <source>
        <dbReference type="EMBL" id="KQL54841.1"/>
    </source>
</evidence>
<evidence type="ECO:0000256" key="6">
    <source>
        <dbReference type="NCBIfam" id="TIGR03333"/>
    </source>
</evidence>
<comment type="catalytic activity">
    <reaction evidence="5">
        <text>2-hydroxy-5-methylsulfanyl-3-oxopent-1-enyl phosphate + H2O = 1,2-dihydroxy-5-(methylsulfanyl)pent-1-en-3-one + phosphate</text>
        <dbReference type="Rhea" id="RHEA:14481"/>
        <dbReference type="ChEBI" id="CHEBI:15377"/>
        <dbReference type="ChEBI" id="CHEBI:43474"/>
        <dbReference type="ChEBI" id="CHEBI:49252"/>
        <dbReference type="ChEBI" id="CHEBI:59505"/>
        <dbReference type="EC" id="3.1.3.87"/>
    </reaction>
</comment>
<dbReference type="NCBIfam" id="NF007103">
    <property type="entry name" value="PRK09552.1"/>
    <property type="match status" value="1"/>
</dbReference>
<comment type="pathway">
    <text evidence="5">Amino-acid biosynthesis; L-methionine biosynthesis via salvage pathway; L-methionine from S-methyl-5-thio-alpha-D-ribose 1-phosphate: step 4/6.</text>
</comment>
<proteinExistence type="inferred from homology"/>
<dbReference type="GO" id="GO:0043716">
    <property type="term" value="F:2-hydroxy-3-keto-5-methylthiopentenyl-1-phosphate phosphatase activity"/>
    <property type="evidence" value="ECO:0007669"/>
    <property type="project" value="UniProtKB-UniRule"/>
</dbReference>
<dbReference type="PANTHER" id="PTHR43344:SF21">
    <property type="entry name" value="POLYOL PHOSPHATE PHOSPHATASE PYP1"/>
    <property type="match status" value="1"/>
</dbReference>
<evidence type="ECO:0000256" key="2">
    <source>
        <dbReference type="ARBA" id="ARBA00022605"/>
    </source>
</evidence>
<reference evidence="7 8" key="1">
    <citation type="submission" date="2015-09" db="EMBL/GenBank/DDBJ databases">
        <title>Genome sequencing project for genomic taxonomy and phylogenomics of Bacillus-like bacteria.</title>
        <authorList>
            <person name="Liu B."/>
            <person name="Wang J."/>
            <person name="Zhu Y."/>
            <person name="Liu G."/>
            <person name="Chen Q."/>
            <person name="Chen Z."/>
            <person name="Lan J."/>
            <person name="Che J."/>
            <person name="Ge C."/>
            <person name="Shi H."/>
            <person name="Pan Z."/>
            <person name="Liu X."/>
        </authorList>
    </citation>
    <scope>NUCLEOTIDE SEQUENCE [LARGE SCALE GENOMIC DNA]</scope>
    <source>
        <strain evidence="7 8">LMG 18435</strain>
    </source>
</reference>
<dbReference type="InterPro" id="IPR023214">
    <property type="entry name" value="HAD_sf"/>
</dbReference>
<organism evidence="7 8">
    <name type="scientific">Heyndrickxia shackletonii</name>
    <dbReference type="NCBI Taxonomy" id="157838"/>
    <lineage>
        <taxon>Bacteria</taxon>
        <taxon>Bacillati</taxon>
        <taxon>Bacillota</taxon>
        <taxon>Bacilli</taxon>
        <taxon>Bacillales</taxon>
        <taxon>Bacillaceae</taxon>
        <taxon>Heyndrickxia</taxon>
    </lineage>
</organism>
<dbReference type="EC" id="3.1.3.87" evidence="5 6"/>
<keyword evidence="2 5" id="KW-0028">Amino-acid biosynthesis</keyword>
<dbReference type="GO" id="GO:0000287">
    <property type="term" value="F:magnesium ion binding"/>
    <property type="evidence" value="ECO:0007669"/>
    <property type="project" value="TreeGrafter"/>
</dbReference>
<dbReference type="GO" id="GO:0036424">
    <property type="term" value="F:L-phosphoserine phosphatase activity"/>
    <property type="evidence" value="ECO:0007669"/>
    <property type="project" value="TreeGrafter"/>
</dbReference>
<dbReference type="Proteomes" id="UP000051888">
    <property type="component" value="Unassembled WGS sequence"/>
</dbReference>
<dbReference type="GO" id="GO:0005737">
    <property type="term" value="C:cytoplasm"/>
    <property type="evidence" value="ECO:0007669"/>
    <property type="project" value="TreeGrafter"/>
</dbReference>
<dbReference type="STRING" id="157838.AN964_15880"/>
<dbReference type="SUPFAM" id="SSF56784">
    <property type="entry name" value="HAD-like"/>
    <property type="match status" value="1"/>
</dbReference>
<name>A0A0Q3TM93_9BACI</name>
<dbReference type="NCBIfam" id="TIGR01488">
    <property type="entry name" value="HAD-SF-IB"/>
    <property type="match status" value="1"/>
</dbReference>
<evidence type="ECO:0000256" key="4">
    <source>
        <dbReference type="ARBA" id="ARBA00023167"/>
    </source>
</evidence>
<dbReference type="InterPro" id="IPR017718">
    <property type="entry name" value="HAD-SF_hydro_IB_MtnX"/>
</dbReference>
<gene>
    <name evidence="5 7" type="primary">mtnX</name>
    <name evidence="7" type="ORF">AN964_15880</name>
</gene>
<evidence type="ECO:0000256" key="5">
    <source>
        <dbReference type="HAMAP-Rule" id="MF_01680"/>
    </source>
</evidence>
<dbReference type="Gene3D" id="3.40.50.1000">
    <property type="entry name" value="HAD superfamily/HAD-like"/>
    <property type="match status" value="1"/>
</dbReference>
<comment type="function">
    <text evidence="5">Dephosphorylates 2-hydroxy-3-keto-5-methylthiopentenyl-1-phosphate (HK-MTPenyl-1-P) yielding 1,2-dihydroxy-3-keto-5-methylthiopentene (DHK-MTPene).</text>
</comment>
<dbReference type="RefSeq" id="WP_055740625.1">
    <property type="nucleotide sequence ID" value="NZ_JAAIWL010000010.1"/>
</dbReference>
<dbReference type="PATRIC" id="fig|157838.3.peg.3507"/>
<keyword evidence="8" id="KW-1185">Reference proteome</keyword>
<dbReference type="Gene3D" id="3.90.1470.20">
    <property type="match status" value="1"/>
</dbReference>
<dbReference type="NCBIfam" id="TIGR03333">
    <property type="entry name" value="salvage_mtnX"/>
    <property type="match status" value="1"/>
</dbReference>
<dbReference type="GO" id="GO:0019509">
    <property type="term" value="P:L-methionine salvage from methylthioadenosine"/>
    <property type="evidence" value="ECO:0007669"/>
    <property type="project" value="UniProtKB-UniRule"/>
</dbReference>
<comment type="caution">
    <text evidence="7">The sequence shown here is derived from an EMBL/GenBank/DDBJ whole genome shotgun (WGS) entry which is preliminary data.</text>
</comment>
<dbReference type="NCBIfam" id="TIGR01489">
    <property type="entry name" value="DKMTPPase-SF"/>
    <property type="match status" value="1"/>
</dbReference>
<dbReference type="Pfam" id="PF12710">
    <property type="entry name" value="HAD"/>
    <property type="match status" value="1"/>
</dbReference>
<dbReference type="InterPro" id="IPR006384">
    <property type="entry name" value="HAD_hydro_PyrdxlP_Pase-like"/>
</dbReference>
<dbReference type="InterPro" id="IPR036412">
    <property type="entry name" value="HAD-like_sf"/>
</dbReference>
<evidence type="ECO:0000313" key="8">
    <source>
        <dbReference type="Proteomes" id="UP000051888"/>
    </source>
</evidence>
<dbReference type="CDD" id="cd07524">
    <property type="entry name" value="HAD_Pase"/>
    <property type="match status" value="1"/>
</dbReference>
<comment type="similarity">
    <text evidence="1">Belongs to the HAD-like hydrolase superfamily. SerB family.</text>
</comment>
<protein>
    <recommendedName>
        <fullName evidence="5 6">2-hydroxy-3-keto-5-methylthiopentenyl-1-phosphate phosphatase</fullName>
        <shortName evidence="5">HK-MTPenyl-1-P phosphatase</shortName>
        <ecNumber evidence="5 6">3.1.3.87</ecNumber>
    </recommendedName>
</protein>
<dbReference type="InterPro" id="IPR050582">
    <property type="entry name" value="HAD-like_SerB"/>
</dbReference>
<evidence type="ECO:0000256" key="3">
    <source>
        <dbReference type="ARBA" id="ARBA00022801"/>
    </source>
</evidence>
<keyword evidence="4 5" id="KW-0486">Methionine biosynthesis</keyword>
<sequence>MKQPIIFCDFDGTITNSDNIISIMKHFAPDGWEQIKNQVLSQAVTIEEGVGKMFSLLPSGYKDEIVQYVKQNATIRDGFQDFVQFTKSKNIPFYIVSGGIDFFVYPMLESFGPFQAVFCNHGDFSSENIQIKWPNPCDDHCSNGCGCCKTSIIRKLTNESHFKIVIGDSITDLEAAKVADLIIARDFLADKCKELGLPYYPFQTFNDCIGILEKELEVRV</sequence>
<evidence type="ECO:0000256" key="1">
    <source>
        <dbReference type="ARBA" id="ARBA00009184"/>
    </source>
</evidence>